<dbReference type="Pfam" id="PF00651">
    <property type="entry name" value="BTB"/>
    <property type="match status" value="1"/>
</dbReference>
<dbReference type="Gene3D" id="3.30.710.10">
    <property type="entry name" value="Potassium Channel Kv1.1, Chain A"/>
    <property type="match status" value="1"/>
</dbReference>
<dbReference type="EMBL" id="JAUEPN010000010">
    <property type="protein sequence ID" value="KAK3291160.1"/>
    <property type="molecule type" value="Genomic_DNA"/>
</dbReference>
<name>A0AAE0H735_9PEZI</name>
<organism evidence="2 3">
    <name type="scientific">Chaetomium fimeti</name>
    <dbReference type="NCBI Taxonomy" id="1854472"/>
    <lineage>
        <taxon>Eukaryota</taxon>
        <taxon>Fungi</taxon>
        <taxon>Dikarya</taxon>
        <taxon>Ascomycota</taxon>
        <taxon>Pezizomycotina</taxon>
        <taxon>Sordariomycetes</taxon>
        <taxon>Sordariomycetidae</taxon>
        <taxon>Sordariales</taxon>
        <taxon>Chaetomiaceae</taxon>
        <taxon>Chaetomium</taxon>
    </lineage>
</organism>
<protein>
    <recommendedName>
        <fullName evidence="1">BTB domain-containing protein</fullName>
    </recommendedName>
</protein>
<keyword evidence="3" id="KW-1185">Reference proteome</keyword>
<dbReference type="InterPro" id="IPR011333">
    <property type="entry name" value="SKP1/BTB/POZ_sf"/>
</dbReference>
<dbReference type="PANTHER" id="PTHR47843:SF5">
    <property type="entry name" value="BTB_POZ DOMAIN PROTEIN"/>
    <property type="match status" value="1"/>
</dbReference>
<feature type="domain" description="BTB" evidence="1">
    <location>
        <begin position="18"/>
        <end position="85"/>
    </location>
</feature>
<dbReference type="AlphaFoldDB" id="A0AAE0H735"/>
<dbReference type="CDD" id="cd18186">
    <property type="entry name" value="BTB_POZ_ZBTB_KLHL-like"/>
    <property type="match status" value="1"/>
</dbReference>
<evidence type="ECO:0000259" key="1">
    <source>
        <dbReference type="PROSITE" id="PS50097"/>
    </source>
</evidence>
<sequence>MAAIHEGLSRLHGDDKWADLTVICGGETFRLHRAVICPQSPFFEKACSGGFIEATTGQINLSEEDPHIFAKFVRFIYTGNYDDEDNLDPQHCDESVLQSVDHLTSSLRHFTEIPGLDLYDAELWNDMTRTYHSTWDDNVFCRCGSCICNGCREHDQLGHCAYRFRQRRQDLCCDGYSSDGEEYLDDTEIDGVDEGLQEGLDKDPEGYLTELPHAMLTSVRVYAMADMFCVPALKVLARNRFYKAVEGHIEPFDFADVVDEVFETTAPDDWALKDICVLFIRARCFGPHKDATLMEALQPIFTNHEDLLERIQLWKDMDARGLEKPGRPAGEDTPCWWCPRE</sequence>
<reference evidence="2" key="1">
    <citation type="journal article" date="2023" name="Mol. Phylogenet. Evol.">
        <title>Genome-scale phylogeny and comparative genomics of the fungal order Sordariales.</title>
        <authorList>
            <person name="Hensen N."/>
            <person name="Bonometti L."/>
            <person name="Westerberg I."/>
            <person name="Brannstrom I.O."/>
            <person name="Guillou S."/>
            <person name="Cros-Aarteil S."/>
            <person name="Calhoun S."/>
            <person name="Haridas S."/>
            <person name="Kuo A."/>
            <person name="Mondo S."/>
            <person name="Pangilinan J."/>
            <person name="Riley R."/>
            <person name="LaButti K."/>
            <person name="Andreopoulos B."/>
            <person name="Lipzen A."/>
            <person name="Chen C."/>
            <person name="Yan M."/>
            <person name="Daum C."/>
            <person name="Ng V."/>
            <person name="Clum A."/>
            <person name="Steindorff A."/>
            <person name="Ohm R.A."/>
            <person name="Martin F."/>
            <person name="Silar P."/>
            <person name="Natvig D.O."/>
            <person name="Lalanne C."/>
            <person name="Gautier V."/>
            <person name="Ament-Velasquez S.L."/>
            <person name="Kruys A."/>
            <person name="Hutchinson M.I."/>
            <person name="Powell A.J."/>
            <person name="Barry K."/>
            <person name="Miller A.N."/>
            <person name="Grigoriev I.V."/>
            <person name="Debuchy R."/>
            <person name="Gladieux P."/>
            <person name="Hiltunen Thoren M."/>
            <person name="Johannesson H."/>
        </authorList>
    </citation>
    <scope>NUCLEOTIDE SEQUENCE</scope>
    <source>
        <strain evidence="2">CBS 168.71</strain>
    </source>
</reference>
<evidence type="ECO:0000313" key="2">
    <source>
        <dbReference type="EMBL" id="KAK3291160.1"/>
    </source>
</evidence>
<dbReference type="SUPFAM" id="SSF54695">
    <property type="entry name" value="POZ domain"/>
    <property type="match status" value="1"/>
</dbReference>
<dbReference type="SMART" id="SM00225">
    <property type="entry name" value="BTB"/>
    <property type="match status" value="1"/>
</dbReference>
<comment type="caution">
    <text evidence="2">The sequence shown here is derived from an EMBL/GenBank/DDBJ whole genome shotgun (WGS) entry which is preliminary data.</text>
</comment>
<evidence type="ECO:0000313" key="3">
    <source>
        <dbReference type="Proteomes" id="UP001278766"/>
    </source>
</evidence>
<proteinExistence type="predicted"/>
<gene>
    <name evidence="2" type="ORF">B0H64DRAFT_43488</name>
</gene>
<dbReference type="InterPro" id="IPR000210">
    <property type="entry name" value="BTB/POZ_dom"/>
</dbReference>
<dbReference type="Proteomes" id="UP001278766">
    <property type="component" value="Unassembled WGS sequence"/>
</dbReference>
<dbReference type="GeneID" id="87843053"/>
<dbReference type="PROSITE" id="PS50097">
    <property type="entry name" value="BTB"/>
    <property type="match status" value="1"/>
</dbReference>
<dbReference type="PANTHER" id="PTHR47843">
    <property type="entry name" value="BTB DOMAIN-CONTAINING PROTEIN-RELATED"/>
    <property type="match status" value="1"/>
</dbReference>
<reference evidence="2" key="2">
    <citation type="submission" date="2023-06" db="EMBL/GenBank/DDBJ databases">
        <authorList>
            <consortium name="Lawrence Berkeley National Laboratory"/>
            <person name="Haridas S."/>
            <person name="Hensen N."/>
            <person name="Bonometti L."/>
            <person name="Westerberg I."/>
            <person name="Brannstrom I.O."/>
            <person name="Guillou S."/>
            <person name="Cros-Aarteil S."/>
            <person name="Calhoun S."/>
            <person name="Kuo A."/>
            <person name="Mondo S."/>
            <person name="Pangilinan J."/>
            <person name="Riley R."/>
            <person name="Labutti K."/>
            <person name="Andreopoulos B."/>
            <person name="Lipzen A."/>
            <person name="Chen C."/>
            <person name="Yanf M."/>
            <person name="Daum C."/>
            <person name="Ng V."/>
            <person name="Clum A."/>
            <person name="Steindorff A."/>
            <person name="Ohm R."/>
            <person name="Martin F."/>
            <person name="Silar P."/>
            <person name="Natvig D."/>
            <person name="Lalanne C."/>
            <person name="Gautier V."/>
            <person name="Ament-Velasquez S.L."/>
            <person name="Kruys A."/>
            <person name="Hutchinson M.I."/>
            <person name="Powell A.J."/>
            <person name="Barry K."/>
            <person name="Miller A.N."/>
            <person name="Grigoriev I.V."/>
            <person name="Debuchy R."/>
            <person name="Gladieux P."/>
            <person name="Thoren M.H."/>
            <person name="Johannesson H."/>
        </authorList>
    </citation>
    <scope>NUCLEOTIDE SEQUENCE</scope>
    <source>
        <strain evidence="2">CBS 168.71</strain>
    </source>
</reference>
<accession>A0AAE0H735</accession>
<dbReference type="RefSeq" id="XP_062654674.1">
    <property type="nucleotide sequence ID" value="XM_062806105.1"/>
</dbReference>